<dbReference type="Gene3D" id="2.60.120.260">
    <property type="entry name" value="Galactose-binding domain-like"/>
    <property type="match status" value="2"/>
</dbReference>
<dbReference type="InterPro" id="IPR017853">
    <property type="entry name" value="GH"/>
</dbReference>
<evidence type="ECO:0000313" key="4">
    <source>
        <dbReference type="Proteomes" id="UP000271683"/>
    </source>
</evidence>
<dbReference type="AlphaFoldDB" id="A0A3N1GU28"/>
<feature type="chain" id="PRO_5018333839" description="Asl1-like glycosyl hydrolase catalytic domain-containing protein" evidence="1">
    <location>
        <begin position="36"/>
        <end position="818"/>
    </location>
</feature>
<name>A0A3N1GU28_9ACTN</name>
<reference evidence="3 4" key="1">
    <citation type="submission" date="2018-11" db="EMBL/GenBank/DDBJ databases">
        <title>Sequencing the genomes of 1000 actinobacteria strains.</title>
        <authorList>
            <person name="Klenk H.-P."/>
        </authorList>
    </citation>
    <scope>NUCLEOTIDE SEQUENCE [LARGE SCALE GENOMIC DNA]</scope>
    <source>
        <strain evidence="3 4">DSM 43634</strain>
    </source>
</reference>
<dbReference type="Pfam" id="PF11790">
    <property type="entry name" value="Glyco_hydro_cc"/>
    <property type="match status" value="1"/>
</dbReference>
<dbReference type="RefSeq" id="WP_143162945.1">
    <property type="nucleotide sequence ID" value="NZ_RJKL01000001.1"/>
</dbReference>
<feature type="signal peptide" evidence="1">
    <location>
        <begin position="1"/>
        <end position="35"/>
    </location>
</feature>
<feature type="domain" description="Asl1-like glycosyl hydrolase catalytic" evidence="2">
    <location>
        <begin position="474"/>
        <end position="640"/>
    </location>
</feature>
<comment type="caution">
    <text evidence="3">The sequence shown here is derived from an EMBL/GenBank/DDBJ whole genome shotgun (WGS) entry which is preliminary data.</text>
</comment>
<organism evidence="3 4">
    <name type="scientific">Couchioplanes caeruleus</name>
    <dbReference type="NCBI Taxonomy" id="56438"/>
    <lineage>
        <taxon>Bacteria</taxon>
        <taxon>Bacillati</taxon>
        <taxon>Actinomycetota</taxon>
        <taxon>Actinomycetes</taxon>
        <taxon>Micromonosporales</taxon>
        <taxon>Micromonosporaceae</taxon>
        <taxon>Couchioplanes</taxon>
    </lineage>
</organism>
<dbReference type="PANTHER" id="PTHR12631:SF10">
    <property type="entry name" value="BETA-XYLOSIDASE-LIKE PROTEIN-RELATED"/>
    <property type="match status" value="1"/>
</dbReference>
<dbReference type="Gene3D" id="3.20.20.80">
    <property type="entry name" value="Glycosidases"/>
    <property type="match status" value="1"/>
</dbReference>
<dbReference type="EMBL" id="RJKL01000001">
    <property type="protein sequence ID" value="ROP33749.1"/>
    <property type="molecule type" value="Genomic_DNA"/>
</dbReference>
<accession>A0A3N1GU28</accession>
<protein>
    <recommendedName>
        <fullName evidence="2">Asl1-like glycosyl hydrolase catalytic domain-containing protein</fullName>
    </recommendedName>
</protein>
<dbReference type="SUPFAM" id="SSF49785">
    <property type="entry name" value="Galactose-binding domain-like"/>
    <property type="match status" value="2"/>
</dbReference>
<dbReference type="OrthoDB" id="7180791at2"/>
<proteinExistence type="predicted"/>
<dbReference type="InterPro" id="IPR051923">
    <property type="entry name" value="Glycosyl_Hydrolase_39"/>
</dbReference>
<dbReference type="PANTHER" id="PTHR12631">
    <property type="entry name" value="ALPHA-L-IDURONIDASE"/>
    <property type="match status" value="1"/>
</dbReference>
<sequence>MAAGREPKVAHRRPILAFVVAAVVAATTAAIPATAASADPAWLKRLFTQEFEEDFQRTAQGFTPNHWPNSSGQQARWVLSKGEGVRDSAGVAGGAQRFRVENRPEGADVHLVNPHSFVRGQAYRVQFMARAERTTKVDLFLRRDVRPFTPDASKTIEVTREWKSFTFQGTYTAAVAGSFRIGLQETGVDVFIDRYAVFRVTGSDRIAPIDIPAGMDATEQTTLVHDVDFEGEYTHGRYARGWQPNDPSNRADAFEAGPETRAGYFVDGTTSQRFKRETYVADNKVLESRAELYYSFTCQPKKKYRVTAHLRADQGQTEVPAQFGVRRAPEPYTFLTVRNLKLGGSWQPVEMDVVCVQRAGTGIQLRLTVGQVDKNIYIDDLTVSEVHDNPAHPVGTGVVSDNLFGIHSPLMHNPNWRWPALGQHVVRLWDTNTAWRFLEKDQDVWPWDDGQYGKRLDQTFMKKLIQTRNTLDPKLKIVYTMGETPNWASSKPDTPNFAAAPPKNDEDWKDYVRTVARRYKGEIDVYELWNEPDAGPRADGRSFYSGTPERMAQLARLARDVLDREDEEAILVSPGITTGGVSWLDRFLAAGGAEAVHGVGFHWYFGTNPENVGYIDNIRDVMRRHGIEHKKLWNTEGSSSNCVGGVGPCLNDKVAVCLKDGACDAAFCAAEPGNCREVNAVERRSAVARALLLMAGRGVENFNFYTLEGSHDAKLLESAATSDYTTPSEEGRGYSAAADWLRGGKVLQSYIIRDDIYVLRIQQGAQQHSVLWTTGEGVRVRLPQQWNAGQATTLAGTRVDISADRELDLGLEPVKIAS</sequence>
<keyword evidence="1" id="KW-0732">Signal</keyword>
<dbReference type="InterPro" id="IPR008979">
    <property type="entry name" value="Galactose-bd-like_sf"/>
</dbReference>
<evidence type="ECO:0000313" key="3">
    <source>
        <dbReference type="EMBL" id="ROP33749.1"/>
    </source>
</evidence>
<dbReference type="Proteomes" id="UP000271683">
    <property type="component" value="Unassembled WGS sequence"/>
</dbReference>
<evidence type="ECO:0000256" key="1">
    <source>
        <dbReference type="SAM" id="SignalP"/>
    </source>
</evidence>
<dbReference type="SUPFAM" id="SSF51445">
    <property type="entry name" value="(Trans)glycosidases"/>
    <property type="match status" value="1"/>
</dbReference>
<dbReference type="GO" id="GO:0004553">
    <property type="term" value="F:hydrolase activity, hydrolyzing O-glycosyl compounds"/>
    <property type="evidence" value="ECO:0007669"/>
    <property type="project" value="TreeGrafter"/>
</dbReference>
<gene>
    <name evidence="3" type="ORF">EDD30_6786</name>
</gene>
<evidence type="ECO:0000259" key="2">
    <source>
        <dbReference type="Pfam" id="PF11790"/>
    </source>
</evidence>
<dbReference type="InterPro" id="IPR024655">
    <property type="entry name" value="Asl1_glyco_hydro_catalytic"/>
</dbReference>